<proteinExistence type="predicted"/>
<reference evidence="2 3" key="1">
    <citation type="submission" date="2024-02" db="EMBL/GenBank/DDBJ databases">
        <authorList>
            <person name="Chen Y."/>
            <person name="Shah S."/>
            <person name="Dougan E. K."/>
            <person name="Thang M."/>
            <person name="Chan C."/>
        </authorList>
    </citation>
    <scope>NUCLEOTIDE SEQUENCE [LARGE SCALE GENOMIC DNA]</scope>
</reference>
<evidence type="ECO:0000256" key="1">
    <source>
        <dbReference type="SAM" id="MobiDB-lite"/>
    </source>
</evidence>
<organism evidence="2 3">
    <name type="scientific">Durusdinium trenchii</name>
    <dbReference type="NCBI Taxonomy" id="1381693"/>
    <lineage>
        <taxon>Eukaryota</taxon>
        <taxon>Sar</taxon>
        <taxon>Alveolata</taxon>
        <taxon>Dinophyceae</taxon>
        <taxon>Suessiales</taxon>
        <taxon>Symbiodiniaceae</taxon>
        <taxon>Durusdinium</taxon>
    </lineage>
</organism>
<name>A0ABP0H5U6_9DINO</name>
<protein>
    <submittedName>
        <fullName evidence="2">Uncharacterized protein</fullName>
    </submittedName>
</protein>
<gene>
    <name evidence="2" type="ORF">SCF082_LOCUS149</name>
</gene>
<accession>A0ABP0H5U6</accession>
<dbReference type="Proteomes" id="UP001642464">
    <property type="component" value="Unassembled WGS sequence"/>
</dbReference>
<dbReference type="EMBL" id="CAXAMM010000004">
    <property type="protein sequence ID" value="CAK8985425.1"/>
    <property type="molecule type" value="Genomic_DNA"/>
</dbReference>
<sequence>MLAGGRPPSWNEAGLDPDLHATTAIAASPPVDRPHRADESSTMTLAKNPIGKSKFSFWLYSTWTTQVLDDPELEIEIATFLEPLPLNLTITIALTALAYS</sequence>
<evidence type="ECO:0000313" key="3">
    <source>
        <dbReference type="Proteomes" id="UP001642464"/>
    </source>
</evidence>
<comment type="caution">
    <text evidence="2">The sequence shown here is derived from an EMBL/GenBank/DDBJ whole genome shotgun (WGS) entry which is preliminary data.</text>
</comment>
<evidence type="ECO:0000313" key="2">
    <source>
        <dbReference type="EMBL" id="CAK8985425.1"/>
    </source>
</evidence>
<feature type="region of interest" description="Disordered" evidence="1">
    <location>
        <begin position="26"/>
        <end position="45"/>
    </location>
</feature>
<keyword evidence="3" id="KW-1185">Reference proteome</keyword>